<dbReference type="Gene3D" id="3.40.50.300">
    <property type="entry name" value="P-loop containing nucleotide triphosphate hydrolases"/>
    <property type="match status" value="1"/>
</dbReference>
<dbReference type="Proteomes" id="UP000595197">
    <property type="component" value="Plasmid pTT6-3"/>
</dbReference>
<geneLocation type="plasmid" evidence="1 2">
    <name>pTT6-3</name>
</geneLocation>
<gene>
    <name evidence="1" type="ORF">IGS68_34360</name>
</gene>
<reference evidence="1" key="1">
    <citation type="submission" date="2021-02" db="EMBL/GenBank/DDBJ databases">
        <title>Skermanella TT6 skin isolate.</title>
        <authorList>
            <person name="Lee K."/>
            <person name="Ganzorig M."/>
        </authorList>
    </citation>
    <scope>NUCLEOTIDE SEQUENCE</scope>
    <source>
        <strain evidence="1">TT6</strain>
    </source>
</reference>
<organism evidence="1 2">
    <name type="scientific">Skermanella cutis</name>
    <dbReference type="NCBI Taxonomy" id="2775420"/>
    <lineage>
        <taxon>Bacteria</taxon>
        <taxon>Pseudomonadati</taxon>
        <taxon>Pseudomonadota</taxon>
        <taxon>Alphaproteobacteria</taxon>
        <taxon>Rhodospirillales</taxon>
        <taxon>Azospirillaceae</taxon>
        <taxon>Skermanella</taxon>
    </lineage>
</organism>
<keyword evidence="1" id="KW-0614">Plasmid</keyword>
<dbReference type="SUPFAM" id="SSF52540">
    <property type="entry name" value="P-loop containing nucleoside triphosphate hydrolases"/>
    <property type="match status" value="1"/>
</dbReference>
<dbReference type="PANTHER" id="PTHR30121">
    <property type="entry name" value="UNCHARACTERIZED PROTEIN YJGR-RELATED"/>
    <property type="match status" value="1"/>
</dbReference>
<protein>
    <recommendedName>
        <fullName evidence="3">Type IV secretion system protein VirB4</fullName>
    </recommendedName>
</protein>
<dbReference type="Gene3D" id="1.10.8.730">
    <property type="match status" value="1"/>
</dbReference>
<sequence>MTRKRYLRDEVPWLTMLPHAGRPRVVACSQFGWLMAMALAPPDLSTASDEQRLRHAARFAVALQTLGGGKWIWVEERRGPLPGIQVQTTENRAARLYGIDRTAVHGDGTHFGSRHYVSVRHNPPAGLAVRLRNALLLPEPGETRGDYGPMFDDYVRSVDRMAALLRFVGAEVLEGDDLATYLRSTISVNDRPISIDPYEFLAPQLIDSPLTGGRPLWLGHEHNRLNVRSVQINTYPRSIEAGALDFGNDTFNGLSELGYRIRRVKRIRTQSKAESVRELEWLVRKAALTQESMLLQVMRQFQKDALSPLNNKAATVTLEETDAMLLELQRGGVLRCQTTDNVLVYHEDRGEAKTQAGKIEEFLLDHGFGVEINDLTTHDCVLGAIPGKTDVDFVRPGVNLLAAAVTAPLTKAWAGDLGSTKSPILLHGRTSSTSRFALSLHIDGATRHCFLCGGTGGGKTSGLNALGLGHITAVPGGRVMRVESGRSGYVAAKLVGGVTFNIGEQGCGVQPYRQIDKPTDRAWAHSWTLARIRQQIGAAADNSDISQAVDAALRIMARMPPDDRTMTTFCLNVPSEDAAKAMRIYTHDGPLGYIFDAVDNRSYEADWINFELSAITDDDEAVAAPALISYLWRHIMRLSSSRRPLMLQLDEASAYVAGGFVKGLGWGLRTYRKLKTQVVFATQSVLDLSRSDISHIILNSCPTQIYVQDTAVTTTEGLQVLGELKLSQHDAEVIAGMAQAGEYFVHRPGVGKAVVTFDLGSPIASAMVLQTDDHHYQHARQVERRGGDFLTSWMAEHGVDVGPLLGDEPETILRAAE</sequence>
<keyword evidence="2" id="KW-1185">Reference proteome</keyword>
<name>A0ABX7BHD7_9PROT</name>
<evidence type="ECO:0008006" key="3">
    <source>
        <dbReference type="Google" id="ProtNLM"/>
    </source>
</evidence>
<dbReference type="InterPro" id="IPR027417">
    <property type="entry name" value="P-loop_NTPase"/>
</dbReference>
<proteinExistence type="predicted"/>
<dbReference type="EMBL" id="CP067423">
    <property type="protein sequence ID" value="QQP93810.1"/>
    <property type="molecule type" value="Genomic_DNA"/>
</dbReference>
<evidence type="ECO:0000313" key="2">
    <source>
        <dbReference type="Proteomes" id="UP000595197"/>
    </source>
</evidence>
<dbReference type="RefSeq" id="WP_201083583.1">
    <property type="nucleotide sequence ID" value="NZ_CP067423.1"/>
</dbReference>
<dbReference type="PANTHER" id="PTHR30121:SF6">
    <property type="entry name" value="SLR6007 PROTEIN"/>
    <property type="match status" value="1"/>
</dbReference>
<accession>A0ABX7BHD7</accession>
<dbReference type="InterPro" id="IPR051162">
    <property type="entry name" value="T4SS_component"/>
</dbReference>
<evidence type="ECO:0000313" key="1">
    <source>
        <dbReference type="EMBL" id="QQP93810.1"/>
    </source>
</evidence>